<dbReference type="Proteomes" id="UP000445000">
    <property type="component" value="Unassembled WGS sequence"/>
</dbReference>
<evidence type="ECO:0000313" key="2">
    <source>
        <dbReference type="EMBL" id="GFE84964.1"/>
    </source>
</evidence>
<organism evidence="2 3">
    <name type="scientific">Steroidobacter agaridevorans</name>
    <dbReference type="NCBI Taxonomy" id="2695856"/>
    <lineage>
        <taxon>Bacteria</taxon>
        <taxon>Pseudomonadati</taxon>
        <taxon>Pseudomonadota</taxon>
        <taxon>Gammaproteobacteria</taxon>
        <taxon>Steroidobacterales</taxon>
        <taxon>Steroidobacteraceae</taxon>
        <taxon>Steroidobacter</taxon>
    </lineage>
</organism>
<evidence type="ECO:0008006" key="4">
    <source>
        <dbReference type="Google" id="ProtNLM"/>
    </source>
</evidence>
<feature type="signal peptide" evidence="1">
    <location>
        <begin position="1"/>
        <end position="18"/>
    </location>
</feature>
<dbReference type="EMBL" id="BLJN01000012">
    <property type="protein sequence ID" value="GFE84964.1"/>
    <property type="molecule type" value="Genomic_DNA"/>
</dbReference>
<feature type="chain" id="PRO_5032345775" description="Porin" evidence="1">
    <location>
        <begin position="19"/>
        <end position="347"/>
    </location>
</feature>
<dbReference type="Pfam" id="PF07642">
    <property type="entry name" value="BBP2"/>
    <property type="match status" value="1"/>
</dbReference>
<name>A0A829YNC2_9GAMM</name>
<keyword evidence="3" id="KW-1185">Reference proteome</keyword>
<accession>A0A829YNC2</accession>
<protein>
    <recommendedName>
        <fullName evidence="4">Porin</fullName>
    </recommendedName>
</protein>
<dbReference type="RefSeq" id="WP_209005524.1">
    <property type="nucleotide sequence ID" value="NZ_BLJN01000012.1"/>
</dbReference>
<comment type="caution">
    <text evidence="2">The sequence shown here is derived from an EMBL/GenBank/DDBJ whole genome shotgun (WGS) entry which is preliminary data.</text>
</comment>
<evidence type="ECO:0000256" key="1">
    <source>
        <dbReference type="SAM" id="SignalP"/>
    </source>
</evidence>
<keyword evidence="1" id="KW-0732">Signal</keyword>
<proteinExistence type="predicted"/>
<sequence>MRSLIAVSAVLSSAAAPAATLAELASKVEASGWISASYIHSFIDEDLANTRATDIESDSFQLNQAVINLGTPIDQGFGAFVSIMLGEDADRLVNTSYGEGAGDKFGLPEAYITYAEGLWLFRAGRFGTLAGYEVVSDAANPLLSRSLQFPAAEPYYHTGVRATYAVSEAMTVHLGLNNSAFGGFADDTNEQKTVEAGVSFALSDTLTLGIFDYYGVENDIGAVNYFDVVAQLKASDALSFALNLDMYSDDFVDITGLAGYATYNFSDTWAATLRLETLDRDFDEGADVTINAATLALSYTPAQGFRLLLEARVDDADEDIFLDDATTGDMTQTQPTIGIKAIYSFGL</sequence>
<reference evidence="3" key="1">
    <citation type="submission" date="2020-01" db="EMBL/GenBank/DDBJ databases">
        <title>'Steroidobacter agaridevorans' sp. nov., agar-degrading bacteria isolated from rhizosphere soils.</title>
        <authorList>
            <person name="Ikenaga M."/>
            <person name="Kataoka M."/>
            <person name="Murouchi A."/>
            <person name="Katsuragi S."/>
            <person name="Sakai M."/>
        </authorList>
    </citation>
    <scope>NUCLEOTIDE SEQUENCE [LARGE SCALE GENOMIC DNA]</scope>
    <source>
        <strain evidence="3">YU21-B</strain>
    </source>
</reference>
<gene>
    <name evidence="2" type="ORF">GCM10011487_69640</name>
</gene>
<evidence type="ECO:0000313" key="3">
    <source>
        <dbReference type="Proteomes" id="UP000445000"/>
    </source>
</evidence>
<dbReference type="SUPFAM" id="SSF56935">
    <property type="entry name" value="Porins"/>
    <property type="match status" value="1"/>
</dbReference>
<dbReference type="AlphaFoldDB" id="A0A829YNC2"/>
<dbReference type="InterPro" id="IPR011486">
    <property type="entry name" value="BBP2"/>
</dbReference>